<evidence type="ECO:0000313" key="2">
    <source>
        <dbReference type="Proteomes" id="UP000277671"/>
    </source>
</evidence>
<reference evidence="1 2" key="1">
    <citation type="submission" date="2018-10" db="EMBL/GenBank/DDBJ databases">
        <title>Sequencing the genomes of 1000 actinobacteria strains.</title>
        <authorList>
            <person name="Klenk H.-P."/>
        </authorList>
    </citation>
    <scope>NUCLEOTIDE SEQUENCE [LARGE SCALE GENOMIC DNA]</scope>
    <source>
        <strain evidence="1 2">DSM 45175</strain>
    </source>
</reference>
<dbReference type="Proteomes" id="UP000277671">
    <property type="component" value="Unassembled WGS sequence"/>
</dbReference>
<evidence type="ECO:0000313" key="1">
    <source>
        <dbReference type="EMBL" id="RKR89929.1"/>
    </source>
</evidence>
<dbReference type="RefSeq" id="WP_170208643.1">
    <property type="nucleotide sequence ID" value="NZ_RBKT01000001.1"/>
</dbReference>
<keyword evidence="2" id="KW-1185">Reference proteome</keyword>
<sequence length="54" mass="6302">MLILPTAQLGAVHLELGKRHLRGDAELQLTRRNWQTMRDEPARFRALGVRIWLP</sequence>
<dbReference type="AlphaFoldDB" id="A0A495JPE9"/>
<name>A0A495JPE9_9ACTN</name>
<protein>
    <submittedName>
        <fullName evidence="1">Uncharacterized protein</fullName>
    </submittedName>
</protein>
<organism evidence="1 2">
    <name type="scientific">Micromonospora pisi</name>
    <dbReference type="NCBI Taxonomy" id="589240"/>
    <lineage>
        <taxon>Bacteria</taxon>
        <taxon>Bacillati</taxon>
        <taxon>Actinomycetota</taxon>
        <taxon>Actinomycetes</taxon>
        <taxon>Micromonosporales</taxon>
        <taxon>Micromonosporaceae</taxon>
        <taxon>Micromonospora</taxon>
    </lineage>
</organism>
<accession>A0A495JPE9</accession>
<proteinExistence type="predicted"/>
<gene>
    <name evidence="1" type="ORF">BDK92_4289</name>
</gene>
<dbReference type="EMBL" id="RBKT01000001">
    <property type="protein sequence ID" value="RKR89929.1"/>
    <property type="molecule type" value="Genomic_DNA"/>
</dbReference>
<comment type="caution">
    <text evidence="1">The sequence shown here is derived from an EMBL/GenBank/DDBJ whole genome shotgun (WGS) entry which is preliminary data.</text>
</comment>